<dbReference type="GO" id="GO:0045505">
    <property type="term" value="F:dynein intermediate chain binding"/>
    <property type="evidence" value="ECO:0007669"/>
    <property type="project" value="InterPro"/>
</dbReference>
<evidence type="ECO:0000313" key="2">
    <source>
        <dbReference type="EMBL" id="KAJ0390216.1"/>
    </source>
</evidence>
<accession>A0AAD5L7Z2</accession>
<dbReference type="InterPro" id="IPR026983">
    <property type="entry name" value="DHC"/>
</dbReference>
<dbReference type="Gene3D" id="3.10.490.20">
    <property type="match status" value="1"/>
</dbReference>
<dbReference type="InterPro" id="IPR041228">
    <property type="entry name" value="Dynein_C"/>
</dbReference>
<name>A0AAD5L7Z2_PYTIN</name>
<keyword evidence="3" id="KW-1185">Reference proteome</keyword>
<sequence length="221" mass="24378">MQVGSSAEYTSPSRIKPWIKWLHRAVVFYQRVFSSSLTPRLPDIIWLPALRYPKACFFSLRHSVAVERDVHVDELVYVVECAGASEVSASNAQAASSVLASFAVSGLVLWNAAWSTELNALQETVTRRHRTREAFPPDSSHDSSATTGPATFTEALPVFVLRLVHQSQSNASQFSCPVYRSFQSKQSFEDPVVHLVTPTVDRGSTLTASDVAMFLSDDIDA</sequence>
<dbReference type="AlphaFoldDB" id="A0AAD5L7Z2"/>
<evidence type="ECO:0000313" key="3">
    <source>
        <dbReference type="Proteomes" id="UP001209570"/>
    </source>
</evidence>
<reference evidence="2" key="1">
    <citation type="submission" date="2021-12" db="EMBL/GenBank/DDBJ databases">
        <title>Prjna785345.</title>
        <authorList>
            <person name="Rujirawat T."/>
            <person name="Krajaejun T."/>
        </authorList>
    </citation>
    <scope>NUCLEOTIDE SEQUENCE</scope>
    <source>
        <strain evidence="2">Pi057C3</strain>
    </source>
</reference>
<dbReference type="EMBL" id="JAKCXM010002438">
    <property type="protein sequence ID" value="KAJ0390216.1"/>
    <property type="molecule type" value="Genomic_DNA"/>
</dbReference>
<dbReference type="GO" id="GO:0007018">
    <property type="term" value="P:microtubule-based movement"/>
    <property type="evidence" value="ECO:0007669"/>
    <property type="project" value="InterPro"/>
</dbReference>
<dbReference type="GO" id="GO:0051959">
    <property type="term" value="F:dynein light intermediate chain binding"/>
    <property type="evidence" value="ECO:0007669"/>
    <property type="project" value="InterPro"/>
</dbReference>
<comment type="caution">
    <text evidence="2">The sequence shown here is derived from an EMBL/GenBank/DDBJ whole genome shotgun (WGS) entry which is preliminary data.</text>
</comment>
<dbReference type="Pfam" id="PF18199">
    <property type="entry name" value="Dynein_C"/>
    <property type="match status" value="1"/>
</dbReference>
<organism evidence="2 3">
    <name type="scientific">Pythium insidiosum</name>
    <name type="common">Pythiosis disease agent</name>
    <dbReference type="NCBI Taxonomy" id="114742"/>
    <lineage>
        <taxon>Eukaryota</taxon>
        <taxon>Sar</taxon>
        <taxon>Stramenopiles</taxon>
        <taxon>Oomycota</taxon>
        <taxon>Peronosporomycetes</taxon>
        <taxon>Pythiales</taxon>
        <taxon>Pythiaceae</taxon>
        <taxon>Pythium</taxon>
    </lineage>
</organism>
<feature type="domain" description="Dynein heavy chain C-terminal" evidence="1">
    <location>
        <begin position="7"/>
        <end position="124"/>
    </location>
</feature>
<dbReference type="GO" id="GO:0030286">
    <property type="term" value="C:dynein complex"/>
    <property type="evidence" value="ECO:0007669"/>
    <property type="project" value="InterPro"/>
</dbReference>
<dbReference type="Proteomes" id="UP001209570">
    <property type="component" value="Unassembled WGS sequence"/>
</dbReference>
<gene>
    <name evidence="2" type="ORF">P43SY_011885</name>
</gene>
<proteinExistence type="predicted"/>
<dbReference type="PANTHER" id="PTHR45703:SF36">
    <property type="entry name" value="DYNEIN HEAVY CHAIN, CYTOPLASMIC"/>
    <property type="match status" value="1"/>
</dbReference>
<evidence type="ECO:0000259" key="1">
    <source>
        <dbReference type="Pfam" id="PF18199"/>
    </source>
</evidence>
<dbReference type="PANTHER" id="PTHR45703">
    <property type="entry name" value="DYNEIN HEAVY CHAIN"/>
    <property type="match status" value="1"/>
</dbReference>
<dbReference type="InterPro" id="IPR043160">
    <property type="entry name" value="Dynein_C_barrel"/>
</dbReference>
<protein>
    <recommendedName>
        <fullName evidence="1">Dynein heavy chain C-terminal domain-containing protein</fullName>
    </recommendedName>
</protein>